<evidence type="ECO:0000256" key="13">
    <source>
        <dbReference type="ARBA" id="ARBA00026054"/>
    </source>
</evidence>
<evidence type="ECO:0000313" key="18">
    <source>
        <dbReference type="EMBL" id="MCA6078309.1"/>
    </source>
</evidence>
<keyword evidence="7 15" id="KW-1133">Transmembrane helix</keyword>
<dbReference type="GO" id="GO:0046961">
    <property type="term" value="F:proton-transporting ATPase activity, rotational mechanism"/>
    <property type="evidence" value="ECO:0007669"/>
    <property type="project" value="TreeGrafter"/>
</dbReference>
<keyword evidence="10 15" id="KW-0066">ATP synthesis</keyword>
<dbReference type="SUPFAM" id="SSF81573">
    <property type="entry name" value="F1F0 ATP synthase subunit B, membrane domain"/>
    <property type="match status" value="1"/>
</dbReference>
<keyword evidence="17" id="KW-0175">Coiled coil</keyword>
<evidence type="ECO:0000256" key="16">
    <source>
        <dbReference type="RuleBase" id="RU003848"/>
    </source>
</evidence>
<comment type="subunit">
    <text evidence="15">F-type ATPases have 2 components, F(1) - the catalytic core - and F(0) - the membrane proton channel. F(1) has five subunits: alpha(3), beta(3), gamma(1), delta(1), epsilon(1). F(0) has three main subunits: a(1), b(2) and c(10-14). The alpha and beta chains form an alternating ring which encloses part of the gamma chain. F(1) is attached to F(0) by a central stalk formed by the gamma and epsilon chains, while a peripheral stalk is formed by the delta and b chains.</text>
</comment>
<evidence type="ECO:0000256" key="7">
    <source>
        <dbReference type="ARBA" id="ARBA00022989"/>
    </source>
</evidence>
<evidence type="ECO:0000256" key="15">
    <source>
        <dbReference type="HAMAP-Rule" id="MF_01398"/>
    </source>
</evidence>
<dbReference type="Proteomes" id="UP001139409">
    <property type="component" value="Unassembled WGS sequence"/>
</dbReference>
<comment type="subunit">
    <text evidence="13">F-type ATPases have 2 components, F(1) - the catalytic core - and F(0) - the membrane proton channel. F(1) has five subunits: alpha(3), beta(3), gamma(1), delta(1), epsilon(1). F(0) has four main subunits: a(1), b(2) and c(10-14). The alpha and beta chains form an alternating ring which encloses part of the gamma chain. F(1) is attached to F(0) by a central stalk formed by the gamma and epsilon chains, while a peripheral stalk is formed by the delta and b chains.</text>
</comment>
<comment type="function">
    <text evidence="12">Component of the F(0) channel, it forms part of the peripheral stalk, linking F(1) to F(0). The b'-subunit is a diverged and duplicated form of b found in plants and photosynthetic bacteria.</text>
</comment>
<dbReference type="Pfam" id="PF00430">
    <property type="entry name" value="ATP-synt_B"/>
    <property type="match status" value="1"/>
</dbReference>
<dbReference type="GO" id="GO:0045259">
    <property type="term" value="C:proton-transporting ATP synthase complex"/>
    <property type="evidence" value="ECO:0007669"/>
    <property type="project" value="UniProtKB-KW"/>
</dbReference>
<sequence length="164" mass="18443">MELLTPGTGLIIWQTIIFLLLFFLLAKFAWKPILSSLKIREESIQSALDAAEKAKDEMAKLQADNKKMMDEARVERDAILKEARDVANNIKEEAKNDAAKQTEKMIADAKLAINTEKQAAMSDVKNQVAGLVLEVTENILRERLQDDKAQTALIEKYVKDANLN</sequence>
<comment type="similarity">
    <text evidence="1 15 16">Belongs to the ATPase B chain family.</text>
</comment>
<feature type="coiled-coil region" evidence="17">
    <location>
        <begin position="37"/>
        <end position="104"/>
    </location>
</feature>
<keyword evidence="4 15" id="KW-0138">CF(0)</keyword>
<evidence type="ECO:0000256" key="3">
    <source>
        <dbReference type="ARBA" id="ARBA00022475"/>
    </source>
</evidence>
<organism evidence="18 19">
    <name type="scientific">Fulvivirga sedimenti</name>
    <dbReference type="NCBI Taxonomy" id="2879465"/>
    <lineage>
        <taxon>Bacteria</taxon>
        <taxon>Pseudomonadati</taxon>
        <taxon>Bacteroidota</taxon>
        <taxon>Cytophagia</taxon>
        <taxon>Cytophagales</taxon>
        <taxon>Fulvivirgaceae</taxon>
        <taxon>Fulvivirga</taxon>
    </lineage>
</organism>
<comment type="subcellular location">
    <subcellularLocation>
        <location evidence="15">Cell membrane</location>
        <topology evidence="15">Single-pass membrane protein</topology>
    </subcellularLocation>
    <subcellularLocation>
        <location evidence="14">Endomembrane system</location>
        <topology evidence="14">Single-pass membrane protein</topology>
    </subcellularLocation>
</comment>
<evidence type="ECO:0000256" key="14">
    <source>
        <dbReference type="ARBA" id="ARBA00037847"/>
    </source>
</evidence>
<evidence type="ECO:0000256" key="10">
    <source>
        <dbReference type="ARBA" id="ARBA00023310"/>
    </source>
</evidence>
<evidence type="ECO:0000256" key="11">
    <source>
        <dbReference type="ARBA" id="ARBA00025198"/>
    </source>
</evidence>
<evidence type="ECO:0000256" key="6">
    <source>
        <dbReference type="ARBA" id="ARBA00022781"/>
    </source>
</evidence>
<evidence type="ECO:0000256" key="12">
    <source>
        <dbReference type="ARBA" id="ARBA00025614"/>
    </source>
</evidence>
<dbReference type="AlphaFoldDB" id="A0A9X1HU30"/>
<evidence type="ECO:0000256" key="17">
    <source>
        <dbReference type="SAM" id="Coils"/>
    </source>
</evidence>
<dbReference type="InterPro" id="IPR005864">
    <property type="entry name" value="ATP_synth_F0_bsu_bac"/>
</dbReference>
<keyword evidence="2 15" id="KW-0813">Transport</keyword>
<dbReference type="HAMAP" id="MF_01398">
    <property type="entry name" value="ATP_synth_b_bprime"/>
    <property type="match status" value="1"/>
</dbReference>
<evidence type="ECO:0000256" key="8">
    <source>
        <dbReference type="ARBA" id="ARBA00023065"/>
    </source>
</evidence>
<keyword evidence="19" id="KW-1185">Reference proteome</keyword>
<proteinExistence type="inferred from homology"/>
<dbReference type="GO" id="GO:0046933">
    <property type="term" value="F:proton-transporting ATP synthase activity, rotational mechanism"/>
    <property type="evidence" value="ECO:0007669"/>
    <property type="project" value="UniProtKB-UniRule"/>
</dbReference>
<dbReference type="Gene3D" id="1.20.5.620">
    <property type="entry name" value="F1F0 ATP synthase subunit B, membrane domain"/>
    <property type="match status" value="1"/>
</dbReference>
<evidence type="ECO:0000256" key="4">
    <source>
        <dbReference type="ARBA" id="ARBA00022547"/>
    </source>
</evidence>
<dbReference type="InterPro" id="IPR050059">
    <property type="entry name" value="ATP_synthase_B_chain"/>
</dbReference>
<evidence type="ECO:0000256" key="9">
    <source>
        <dbReference type="ARBA" id="ARBA00023136"/>
    </source>
</evidence>
<dbReference type="PANTHER" id="PTHR33445:SF1">
    <property type="entry name" value="ATP SYNTHASE SUBUNIT B"/>
    <property type="match status" value="1"/>
</dbReference>
<protein>
    <recommendedName>
        <fullName evidence="15">ATP synthase subunit b</fullName>
    </recommendedName>
    <alternativeName>
        <fullName evidence="15">ATP synthase F(0) sector subunit b</fullName>
    </alternativeName>
    <alternativeName>
        <fullName evidence="15">ATPase subunit I</fullName>
    </alternativeName>
    <alternativeName>
        <fullName evidence="15">F-type ATPase subunit b</fullName>
        <shortName evidence="15">F-ATPase subunit b</shortName>
    </alternativeName>
</protein>
<keyword evidence="6 15" id="KW-0375">Hydrogen ion transport</keyword>
<name>A0A9X1HU30_9BACT</name>
<accession>A0A9X1HU30</accession>
<keyword evidence="8 15" id="KW-0406">Ion transport</keyword>
<evidence type="ECO:0000256" key="1">
    <source>
        <dbReference type="ARBA" id="ARBA00005513"/>
    </source>
</evidence>
<dbReference type="RefSeq" id="WP_225699163.1">
    <property type="nucleotide sequence ID" value="NZ_JAIXNE010000005.1"/>
</dbReference>
<dbReference type="NCBIfam" id="NF011041">
    <property type="entry name" value="PRK14471.1"/>
    <property type="match status" value="1"/>
</dbReference>
<dbReference type="GO" id="GO:0005886">
    <property type="term" value="C:plasma membrane"/>
    <property type="evidence" value="ECO:0007669"/>
    <property type="project" value="UniProtKB-SubCell"/>
</dbReference>
<keyword evidence="9 15" id="KW-0472">Membrane</keyword>
<evidence type="ECO:0000256" key="5">
    <source>
        <dbReference type="ARBA" id="ARBA00022692"/>
    </source>
</evidence>
<comment type="caution">
    <text evidence="18">The sequence shown here is derived from an EMBL/GenBank/DDBJ whole genome shotgun (WGS) entry which is preliminary data.</text>
</comment>
<dbReference type="PANTHER" id="PTHR33445">
    <property type="entry name" value="ATP SYNTHASE SUBUNIT B', CHLOROPLASTIC"/>
    <property type="match status" value="1"/>
</dbReference>
<reference evidence="18" key="1">
    <citation type="submission" date="2021-09" db="EMBL/GenBank/DDBJ databases">
        <title>Fulvivirga sp. isolated from coastal sediment.</title>
        <authorList>
            <person name="Yu H."/>
        </authorList>
    </citation>
    <scope>NUCLEOTIDE SEQUENCE</scope>
    <source>
        <strain evidence="18">1062</strain>
    </source>
</reference>
<keyword evidence="5 15" id="KW-0812">Transmembrane</keyword>
<dbReference type="InterPro" id="IPR028987">
    <property type="entry name" value="ATP_synth_B-like_membr_sf"/>
</dbReference>
<dbReference type="NCBIfam" id="TIGR01144">
    <property type="entry name" value="ATP_synt_b"/>
    <property type="match status" value="1"/>
</dbReference>
<keyword evidence="3 15" id="KW-1003">Cell membrane</keyword>
<evidence type="ECO:0000313" key="19">
    <source>
        <dbReference type="Proteomes" id="UP001139409"/>
    </source>
</evidence>
<feature type="transmembrane region" description="Helical" evidence="15">
    <location>
        <begin position="12"/>
        <end position="30"/>
    </location>
</feature>
<gene>
    <name evidence="15" type="primary">atpF</name>
    <name evidence="18" type="ORF">LDX50_25780</name>
</gene>
<evidence type="ECO:0000256" key="2">
    <source>
        <dbReference type="ARBA" id="ARBA00022448"/>
    </source>
</evidence>
<dbReference type="InterPro" id="IPR002146">
    <property type="entry name" value="ATP_synth_b/b'su_bac/chlpt"/>
</dbReference>
<dbReference type="EMBL" id="JAIXNE010000005">
    <property type="protein sequence ID" value="MCA6078309.1"/>
    <property type="molecule type" value="Genomic_DNA"/>
</dbReference>
<comment type="function">
    <text evidence="11 15">F(1)F(0) ATP synthase produces ATP from ADP in the presence of a proton or sodium gradient. F-type ATPases consist of two structural domains, F(1) containing the extramembraneous catalytic core and F(0) containing the membrane proton channel, linked together by a central stalk and a peripheral stalk. During catalysis, ATP synthesis in the catalytic domain of F(1) is coupled via a rotary mechanism of the central stalk subunits to proton translocation.</text>
</comment>
<dbReference type="GO" id="GO:0012505">
    <property type="term" value="C:endomembrane system"/>
    <property type="evidence" value="ECO:0007669"/>
    <property type="project" value="UniProtKB-SubCell"/>
</dbReference>
<dbReference type="CDD" id="cd06503">
    <property type="entry name" value="ATP-synt_Fo_b"/>
    <property type="match status" value="1"/>
</dbReference>